<gene>
    <name evidence="8" type="ORF">Ocin01_10325</name>
</gene>
<evidence type="ECO:0000256" key="3">
    <source>
        <dbReference type="ARBA" id="ARBA00022630"/>
    </source>
</evidence>
<protein>
    <submittedName>
        <fullName evidence="8">Glucose dehydrogenase [FAD, quinone]</fullName>
    </submittedName>
</protein>
<evidence type="ECO:0000256" key="2">
    <source>
        <dbReference type="ARBA" id="ARBA00010790"/>
    </source>
</evidence>
<sequence>MNLGGGSAGSSLAASLSQSKQYSILVLEAGGAPSPIHSLPTIAFTQTNDPAIDWRYMTVPQKQAAFGLNNNTVRWPTGKVLGGSSQLNAMMYLRGNVQGFDEVAAKTGDSRWKTANILKYYKGLENYDGWFSKNDHGSGGPINVERPVLSKFTENIMKAGEELGYRIRDPNENGPYTEGFSKMDLHLHNGRRSDAFHEFLRPAMQTNRNLIVRKFSRVTRILINSDSEAYAVEYLRHGRRFIAKANMDIILSSGGIRSAQLLLLSGIGPKEHLREHGIRTIMNLPVGQKLKDKYGALVGPFLVSEGQSTVLDRDWILPDLFRWISTGTGPVRTSLSEGTWAIVTEEARKRGKVTKPDIHAYVLSISFPEEARYVLQNTFNFKPETYDFLSRASNMDSFFQLVTLNAPDGYGKLRLRDADPLSDPVLDPQYLEHEGDSRALLEGVKFAVKIVENTTAMQKIDGRLMPEHFPGCEKFEFKSDQYFECIMRHTTLTAFKYAGANPIGKGLSDPDAVVDSHLRVLGIKRLRVVDGSIIQLHHSSMNDVTCRMIGQFAADIIRDDWKLS</sequence>
<dbReference type="GO" id="GO:0016614">
    <property type="term" value="F:oxidoreductase activity, acting on CH-OH group of donors"/>
    <property type="evidence" value="ECO:0007669"/>
    <property type="project" value="InterPro"/>
</dbReference>
<feature type="binding site" evidence="5">
    <location>
        <position position="218"/>
    </location>
    <ligand>
        <name>FAD</name>
        <dbReference type="ChEBI" id="CHEBI:57692"/>
    </ligand>
</feature>
<dbReference type="InterPro" id="IPR036188">
    <property type="entry name" value="FAD/NAD-bd_sf"/>
</dbReference>
<dbReference type="GO" id="GO:0050660">
    <property type="term" value="F:flavin adenine dinucleotide binding"/>
    <property type="evidence" value="ECO:0007669"/>
    <property type="project" value="InterPro"/>
</dbReference>
<dbReference type="PANTHER" id="PTHR11552">
    <property type="entry name" value="GLUCOSE-METHANOL-CHOLINE GMC OXIDOREDUCTASE"/>
    <property type="match status" value="1"/>
</dbReference>
<dbReference type="AlphaFoldDB" id="A0A1D2MTF0"/>
<evidence type="ECO:0000256" key="6">
    <source>
        <dbReference type="RuleBase" id="RU003968"/>
    </source>
</evidence>
<evidence type="ECO:0000259" key="7">
    <source>
        <dbReference type="PROSITE" id="PS00623"/>
    </source>
</evidence>
<proteinExistence type="inferred from homology"/>
<dbReference type="Pfam" id="PF05199">
    <property type="entry name" value="GMC_oxred_C"/>
    <property type="match status" value="1"/>
</dbReference>
<dbReference type="PIRSF" id="PIRSF000137">
    <property type="entry name" value="Alcohol_oxidase"/>
    <property type="match status" value="1"/>
</dbReference>
<evidence type="ECO:0000256" key="1">
    <source>
        <dbReference type="ARBA" id="ARBA00001974"/>
    </source>
</evidence>
<keyword evidence="4 5" id="KW-0274">FAD</keyword>
<evidence type="ECO:0000313" key="8">
    <source>
        <dbReference type="EMBL" id="ODM96357.1"/>
    </source>
</evidence>
<dbReference type="Gene3D" id="3.30.560.10">
    <property type="entry name" value="Glucose Oxidase, domain 3"/>
    <property type="match status" value="1"/>
</dbReference>
<dbReference type="Pfam" id="PF00732">
    <property type="entry name" value="GMC_oxred_N"/>
    <property type="match status" value="1"/>
</dbReference>
<reference evidence="8 9" key="1">
    <citation type="journal article" date="2016" name="Genome Biol. Evol.">
        <title>Gene Family Evolution Reflects Adaptation to Soil Environmental Stressors in the Genome of the Collembolan Orchesella cincta.</title>
        <authorList>
            <person name="Faddeeva-Vakhrusheva A."/>
            <person name="Derks M.F."/>
            <person name="Anvar S.Y."/>
            <person name="Agamennone V."/>
            <person name="Suring W."/>
            <person name="Smit S."/>
            <person name="van Straalen N.M."/>
            <person name="Roelofs D."/>
        </authorList>
    </citation>
    <scope>NUCLEOTIDE SEQUENCE [LARGE SCALE GENOMIC DNA]</scope>
    <source>
        <tissue evidence="8">Mixed pool</tissue>
    </source>
</reference>
<dbReference type="EMBL" id="LJIJ01000546">
    <property type="protein sequence ID" value="ODM96357.1"/>
    <property type="molecule type" value="Genomic_DNA"/>
</dbReference>
<dbReference type="InterPro" id="IPR000172">
    <property type="entry name" value="GMC_OxRdtase_N"/>
</dbReference>
<keyword evidence="3 6" id="KW-0285">Flavoprotein</keyword>
<dbReference type="STRING" id="48709.A0A1D2MTF0"/>
<evidence type="ECO:0000256" key="5">
    <source>
        <dbReference type="PIRSR" id="PIRSR000137-2"/>
    </source>
</evidence>
<dbReference type="PROSITE" id="PS00623">
    <property type="entry name" value="GMC_OXRED_1"/>
    <property type="match status" value="1"/>
</dbReference>
<dbReference type="SUPFAM" id="SSF51905">
    <property type="entry name" value="FAD/NAD(P)-binding domain"/>
    <property type="match status" value="1"/>
</dbReference>
<feature type="binding site" evidence="5">
    <location>
        <position position="80"/>
    </location>
    <ligand>
        <name>FAD</name>
        <dbReference type="ChEBI" id="CHEBI:57692"/>
    </ligand>
</feature>
<evidence type="ECO:0000313" key="9">
    <source>
        <dbReference type="Proteomes" id="UP000094527"/>
    </source>
</evidence>
<accession>A0A1D2MTF0</accession>
<dbReference type="PANTHER" id="PTHR11552:SF147">
    <property type="entry name" value="CHOLINE DEHYDROGENASE, MITOCHONDRIAL"/>
    <property type="match status" value="1"/>
</dbReference>
<evidence type="ECO:0000256" key="4">
    <source>
        <dbReference type="ARBA" id="ARBA00022827"/>
    </source>
</evidence>
<name>A0A1D2MTF0_ORCCI</name>
<feature type="domain" description="Glucose-methanol-choline oxidoreductase N-terminal" evidence="7">
    <location>
        <begin position="78"/>
        <end position="101"/>
    </location>
</feature>
<dbReference type="OrthoDB" id="269227at2759"/>
<organism evidence="8 9">
    <name type="scientific">Orchesella cincta</name>
    <name type="common">Springtail</name>
    <name type="synonym">Podura cincta</name>
    <dbReference type="NCBI Taxonomy" id="48709"/>
    <lineage>
        <taxon>Eukaryota</taxon>
        <taxon>Metazoa</taxon>
        <taxon>Ecdysozoa</taxon>
        <taxon>Arthropoda</taxon>
        <taxon>Hexapoda</taxon>
        <taxon>Collembola</taxon>
        <taxon>Entomobryomorpha</taxon>
        <taxon>Entomobryoidea</taxon>
        <taxon>Orchesellidae</taxon>
        <taxon>Orchesellinae</taxon>
        <taxon>Orchesella</taxon>
    </lineage>
</organism>
<dbReference type="SUPFAM" id="SSF54373">
    <property type="entry name" value="FAD-linked reductases, C-terminal domain"/>
    <property type="match status" value="1"/>
</dbReference>
<dbReference type="InterPro" id="IPR007867">
    <property type="entry name" value="GMC_OxRtase_C"/>
</dbReference>
<comment type="caution">
    <text evidence="8">The sequence shown here is derived from an EMBL/GenBank/DDBJ whole genome shotgun (WGS) entry which is preliminary data.</text>
</comment>
<keyword evidence="9" id="KW-1185">Reference proteome</keyword>
<dbReference type="InterPro" id="IPR012132">
    <property type="entry name" value="GMC_OxRdtase"/>
</dbReference>
<comment type="similarity">
    <text evidence="2 6">Belongs to the GMC oxidoreductase family.</text>
</comment>
<dbReference type="Proteomes" id="UP000094527">
    <property type="component" value="Unassembled WGS sequence"/>
</dbReference>
<dbReference type="Gene3D" id="3.50.50.60">
    <property type="entry name" value="FAD/NAD(P)-binding domain"/>
    <property type="match status" value="1"/>
</dbReference>
<feature type="binding site" evidence="5">
    <location>
        <position position="531"/>
    </location>
    <ligand>
        <name>FAD</name>
        <dbReference type="ChEBI" id="CHEBI:57692"/>
    </ligand>
</feature>
<dbReference type="OMA" id="QLNAMMY"/>
<comment type="cofactor">
    <cofactor evidence="1 5">
        <name>FAD</name>
        <dbReference type="ChEBI" id="CHEBI:57692"/>
    </cofactor>
</comment>